<reference evidence="1" key="1">
    <citation type="submission" date="2020-01" db="EMBL/GenBank/DDBJ databases">
        <authorList>
            <person name="Meier V. D."/>
            <person name="Meier V D."/>
        </authorList>
    </citation>
    <scope>NUCLEOTIDE SEQUENCE</scope>
    <source>
        <strain evidence="1">HLG_WM_MAG_10</strain>
    </source>
</reference>
<evidence type="ECO:0000313" key="1">
    <source>
        <dbReference type="EMBL" id="CAA6816756.1"/>
    </source>
</evidence>
<gene>
    <name evidence="1" type="ORF">HELGO_WM16972</name>
</gene>
<accession>A0A6S6TP44</accession>
<name>A0A6S6TP44_9BACT</name>
<protein>
    <submittedName>
        <fullName evidence="1">Uncharacterized protein</fullName>
    </submittedName>
</protein>
<sequence length="136" mass="15117">MEFKTRALTIIVRPNGIVELLNNEGWNDADTIEVAQENIAMLKKAVNGQARGMLSHMPSTYMSKEVLECYENAEIGEVASALLTTSFGSKIVGNLFLKLTGKSSSRLGQGKTPIKIFTKKEDAEKWLLEQLYKHAQ</sequence>
<dbReference type="EMBL" id="CACVAQ010000240">
    <property type="protein sequence ID" value="CAA6816756.1"/>
    <property type="molecule type" value="Genomic_DNA"/>
</dbReference>
<dbReference type="Gene3D" id="3.40.970.30">
    <property type="entry name" value="yp_829618.1 like domains"/>
    <property type="match status" value="1"/>
</dbReference>
<dbReference type="AlphaFoldDB" id="A0A6S6TP44"/>
<proteinExistence type="predicted"/>
<organism evidence="1">
    <name type="scientific">uncultured Aureispira sp</name>
    <dbReference type="NCBI Taxonomy" id="1331704"/>
    <lineage>
        <taxon>Bacteria</taxon>
        <taxon>Pseudomonadati</taxon>
        <taxon>Bacteroidota</taxon>
        <taxon>Saprospiria</taxon>
        <taxon>Saprospirales</taxon>
        <taxon>Saprospiraceae</taxon>
        <taxon>Aureispira</taxon>
        <taxon>environmental samples</taxon>
    </lineage>
</organism>